<keyword evidence="3 6" id="KW-0812">Transmembrane</keyword>
<dbReference type="PANTHER" id="PTHR36115">
    <property type="entry name" value="PROLINE-RICH ANTIGEN HOMOLOG-RELATED"/>
    <property type="match status" value="1"/>
</dbReference>
<name>A0ABW5YDY1_9SPHI</name>
<keyword evidence="2" id="KW-1003">Cell membrane</keyword>
<dbReference type="PANTHER" id="PTHR36115:SF4">
    <property type="entry name" value="MEMBRANE PROTEIN"/>
    <property type="match status" value="1"/>
</dbReference>
<evidence type="ECO:0000259" key="7">
    <source>
        <dbReference type="Pfam" id="PF06271"/>
    </source>
</evidence>
<dbReference type="InterPro" id="IPR010432">
    <property type="entry name" value="RDD"/>
</dbReference>
<comment type="caution">
    <text evidence="8">The sequence shown here is derived from an EMBL/GenBank/DDBJ whole genome shotgun (WGS) entry which is preliminary data.</text>
</comment>
<gene>
    <name evidence="8" type="ORF">ACFS5N_13870</name>
</gene>
<organism evidence="8 9">
    <name type="scientific">Mucilaginibacter ximonensis</name>
    <dbReference type="NCBI Taxonomy" id="538021"/>
    <lineage>
        <taxon>Bacteria</taxon>
        <taxon>Pseudomonadati</taxon>
        <taxon>Bacteroidota</taxon>
        <taxon>Sphingobacteriia</taxon>
        <taxon>Sphingobacteriales</taxon>
        <taxon>Sphingobacteriaceae</taxon>
        <taxon>Mucilaginibacter</taxon>
    </lineage>
</organism>
<accession>A0ABW5YDY1</accession>
<dbReference type="InterPro" id="IPR051791">
    <property type="entry name" value="Pra-immunoreactive"/>
</dbReference>
<dbReference type="EMBL" id="JBHUPD010000003">
    <property type="protein sequence ID" value="MFD2873568.1"/>
    <property type="molecule type" value="Genomic_DNA"/>
</dbReference>
<evidence type="ECO:0000313" key="8">
    <source>
        <dbReference type="EMBL" id="MFD2873568.1"/>
    </source>
</evidence>
<evidence type="ECO:0000256" key="1">
    <source>
        <dbReference type="ARBA" id="ARBA00004651"/>
    </source>
</evidence>
<protein>
    <submittedName>
        <fullName evidence="8">RDD family protein</fullName>
    </submittedName>
</protein>
<keyword evidence="9" id="KW-1185">Reference proteome</keyword>
<evidence type="ECO:0000256" key="2">
    <source>
        <dbReference type="ARBA" id="ARBA00022475"/>
    </source>
</evidence>
<dbReference type="RefSeq" id="WP_377186605.1">
    <property type="nucleotide sequence ID" value="NZ_JBHUPD010000003.1"/>
</dbReference>
<evidence type="ECO:0000256" key="4">
    <source>
        <dbReference type="ARBA" id="ARBA00022989"/>
    </source>
</evidence>
<proteinExistence type="predicted"/>
<keyword evidence="4 6" id="KW-1133">Transmembrane helix</keyword>
<feature type="transmembrane region" description="Helical" evidence="6">
    <location>
        <begin position="163"/>
        <end position="184"/>
    </location>
</feature>
<dbReference type="Pfam" id="PF06271">
    <property type="entry name" value="RDD"/>
    <property type="match status" value="1"/>
</dbReference>
<dbReference type="Proteomes" id="UP001597557">
    <property type="component" value="Unassembled WGS sequence"/>
</dbReference>
<feature type="domain" description="RDD" evidence="7">
    <location>
        <begin position="66"/>
        <end position="197"/>
    </location>
</feature>
<evidence type="ECO:0000256" key="3">
    <source>
        <dbReference type="ARBA" id="ARBA00022692"/>
    </source>
</evidence>
<evidence type="ECO:0000313" key="9">
    <source>
        <dbReference type="Proteomes" id="UP001597557"/>
    </source>
</evidence>
<evidence type="ECO:0000256" key="5">
    <source>
        <dbReference type="ARBA" id="ARBA00023136"/>
    </source>
</evidence>
<comment type="subcellular location">
    <subcellularLocation>
        <location evidence="1">Cell membrane</location>
        <topology evidence="1">Multi-pass membrane protein</topology>
    </subcellularLocation>
</comment>
<sequence length="204" mass="23297">MNEEYYLLDNGEKKGPYTFKEITQLDIDIHTEIITANNKQQYASELPEFNEYFERKGIYFPTEDNLASFGKRLGAFLIDYIGWYMLVSNILTNSGLIVLPPGYKLGDPLPPAMLQLSLIMLASFMIYNTICELTPLKGSLGKKVLRLIVVDIDGQRLSIQSALLRNLGVALSITIWIPFLSILFSEHRQAWYDSWAKTYVINTN</sequence>
<reference evidence="9" key="1">
    <citation type="journal article" date="2019" name="Int. J. Syst. Evol. Microbiol.">
        <title>The Global Catalogue of Microorganisms (GCM) 10K type strain sequencing project: providing services to taxonomists for standard genome sequencing and annotation.</title>
        <authorList>
            <consortium name="The Broad Institute Genomics Platform"/>
            <consortium name="The Broad Institute Genome Sequencing Center for Infectious Disease"/>
            <person name="Wu L."/>
            <person name="Ma J."/>
        </authorList>
    </citation>
    <scope>NUCLEOTIDE SEQUENCE [LARGE SCALE GENOMIC DNA]</scope>
    <source>
        <strain evidence="9">KCTC 22437</strain>
    </source>
</reference>
<evidence type="ECO:0000256" key="6">
    <source>
        <dbReference type="SAM" id="Phobius"/>
    </source>
</evidence>
<keyword evidence="5 6" id="KW-0472">Membrane</keyword>
<feature type="transmembrane region" description="Helical" evidence="6">
    <location>
        <begin position="81"/>
        <end position="100"/>
    </location>
</feature>
<feature type="transmembrane region" description="Helical" evidence="6">
    <location>
        <begin position="112"/>
        <end position="130"/>
    </location>
</feature>